<protein>
    <submittedName>
        <fullName evidence="1">Uncharacterized protein</fullName>
    </submittedName>
</protein>
<name>A0A4C1WUI5_EUMVA</name>
<evidence type="ECO:0000313" key="2">
    <source>
        <dbReference type="Proteomes" id="UP000299102"/>
    </source>
</evidence>
<evidence type="ECO:0000313" key="1">
    <source>
        <dbReference type="EMBL" id="GBP53797.1"/>
    </source>
</evidence>
<dbReference type="EMBL" id="BGZK01000633">
    <property type="protein sequence ID" value="GBP53797.1"/>
    <property type="molecule type" value="Genomic_DNA"/>
</dbReference>
<proteinExistence type="predicted"/>
<comment type="caution">
    <text evidence="1">The sequence shown here is derived from an EMBL/GenBank/DDBJ whole genome shotgun (WGS) entry which is preliminary data.</text>
</comment>
<reference evidence="1 2" key="1">
    <citation type="journal article" date="2019" name="Commun. Biol.">
        <title>The bagworm genome reveals a unique fibroin gene that provides high tensile strength.</title>
        <authorList>
            <person name="Kono N."/>
            <person name="Nakamura H."/>
            <person name="Ohtoshi R."/>
            <person name="Tomita M."/>
            <person name="Numata K."/>
            <person name="Arakawa K."/>
        </authorList>
    </citation>
    <scope>NUCLEOTIDE SEQUENCE [LARGE SCALE GENOMIC DNA]</scope>
</reference>
<keyword evidence="2" id="KW-1185">Reference proteome</keyword>
<organism evidence="1 2">
    <name type="scientific">Eumeta variegata</name>
    <name type="common">Bagworm moth</name>
    <name type="synonym">Eumeta japonica</name>
    <dbReference type="NCBI Taxonomy" id="151549"/>
    <lineage>
        <taxon>Eukaryota</taxon>
        <taxon>Metazoa</taxon>
        <taxon>Ecdysozoa</taxon>
        <taxon>Arthropoda</taxon>
        <taxon>Hexapoda</taxon>
        <taxon>Insecta</taxon>
        <taxon>Pterygota</taxon>
        <taxon>Neoptera</taxon>
        <taxon>Endopterygota</taxon>
        <taxon>Lepidoptera</taxon>
        <taxon>Glossata</taxon>
        <taxon>Ditrysia</taxon>
        <taxon>Tineoidea</taxon>
        <taxon>Psychidae</taxon>
        <taxon>Oiketicinae</taxon>
        <taxon>Eumeta</taxon>
    </lineage>
</organism>
<dbReference type="Proteomes" id="UP000299102">
    <property type="component" value="Unassembled WGS sequence"/>
</dbReference>
<dbReference type="AlphaFoldDB" id="A0A4C1WUI5"/>
<gene>
    <name evidence="1" type="ORF">EVAR_84282_1</name>
</gene>
<sequence length="94" mass="10032">MTKVNSSRLRIKCVPDHASGAACRAARPLEDYEKTCTAGVMTENEGEPFVLRDKMHARAFVLAGDVSCRPAVSAEALTASPPAPDCAALLWGWS</sequence>
<accession>A0A4C1WUI5</accession>